<proteinExistence type="predicted"/>
<dbReference type="GO" id="GO:0016987">
    <property type="term" value="F:sigma factor activity"/>
    <property type="evidence" value="ECO:0007669"/>
    <property type="project" value="InterPro"/>
</dbReference>
<dbReference type="InterPro" id="IPR013324">
    <property type="entry name" value="RNA_pol_sigma_r3/r4-like"/>
</dbReference>
<feature type="domain" description="RNA polymerase sigma-70 region 2" evidence="2">
    <location>
        <begin position="7"/>
        <end position="70"/>
    </location>
</feature>
<evidence type="ECO:0000259" key="3">
    <source>
        <dbReference type="Pfam" id="PF08281"/>
    </source>
</evidence>
<sequence length="281" mass="32614">MMTQTDFTQYHKYLFVIAYNILGDIQTAEDLVQDTYEKWLGLDQGNIKDVKSYLSKITVNKAIDALKRLKQEREVYKGIWLPEPILSETDPEEEQSIDYAFLVILENLNPYERAVIVLRELVGYSYLQIAGLLEITQENCRQLYHRASLKLKKSKFGQYKVQEDQRKLFETFLEAVESKDFNKLTTLLKNDAVLYSDGGGKVAAAINPIYGVTNILKFFQGIFKSERGLFRFRKINFNGKSGIMIEINGEFHSIVYPDVVDSMIDKLFMIRNPEKIIFKKN</sequence>
<dbReference type="SUPFAM" id="SSF88659">
    <property type="entry name" value="Sigma3 and sigma4 domains of RNA polymerase sigma factors"/>
    <property type="match status" value="1"/>
</dbReference>
<dbReference type="InterPro" id="IPR014284">
    <property type="entry name" value="RNA_pol_sigma-70_dom"/>
</dbReference>
<name>A0A098L8C5_9BACT</name>
<dbReference type="RefSeq" id="WP_045457162.1">
    <property type="nucleotide sequence ID" value="NZ_BBLT01000001.1"/>
</dbReference>
<dbReference type="Pfam" id="PF04542">
    <property type="entry name" value="Sigma70_r2"/>
    <property type="match status" value="1"/>
</dbReference>
<dbReference type="NCBIfam" id="TIGR02937">
    <property type="entry name" value="sigma70-ECF"/>
    <property type="match status" value="1"/>
</dbReference>
<dbReference type="CDD" id="cd06171">
    <property type="entry name" value="Sigma70_r4"/>
    <property type="match status" value="1"/>
</dbReference>
<gene>
    <name evidence="4" type="ORF">MYP_171</name>
</gene>
<comment type="caution">
    <text evidence="4">The sequence shown here is derived from an EMBL/GenBank/DDBJ whole genome shotgun (WGS) entry which is preliminary data.</text>
</comment>
<dbReference type="Gene3D" id="1.10.1740.10">
    <property type="match status" value="1"/>
</dbReference>
<dbReference type="eggNOG" id="COG1595">
    <property type="taxonomic scope" value="Bacteria"/>
</dbReference>
<organism evidence="4 5">
    <name type="scientific">Sporocytophaga myxococcoides</name>
    <dbReference type="NCBI Taxonomy" id="153721"/>
    <lineage>
        <taxon>Bacteria</taxon>
        <taxon>Pseudomonadati</taxon>
        <taxon>Bacteroidota</taxon>
        <taxon>Cytophagia</taxon>
        <taxon>Cytophagales</taxon>
        <taxon>Cytophagaceae</taxon>
        <taxon>Sporocytophaga</taxon>
    </lineage>
</organism>
<dbReference type="PANTHER" id="PTHR30173:SF36">
    <property type="entry name" value="ECF RNA POLYMERASE SIGMA FACTOR SIGJ"/>
    <property type="match status" value="1"/>
</dbReference>
<feature type="domain" description="RNA polymerase sigma factor 70 region 4 type 2" evidence="3">
    <location>
        <begin position="102"/>
        <end position="151"/>
    </location>
</feature>
<dbReference type="InterPro" id="IPR036388">
    <property type="entry name" value="WH-like_DNA-bd_sf"/>
</dbReference>
<evidence type="ECO:0000259" key="2">
    <source>
        <dbReference type="Pfam" id="PF04542"/>
    </source>
</evidence>
<dbReference type="InterPro" id="IPR013325">
    <property type="entry name" value="RNA_pol_sigma_r2"/>
</dbReference>
<evidence type="ECO:0000313" key="5">
    <source>
        <dbReference type="Proteomes" id="UP000030185"/>
    </source>
</evidence>
<dbReference type="SUPFAM" id="SSF88946">
    <property type="entry name" value="Sigma2 domain of RNA polymerase sigma factors"/>
    <property type="match status" value="1"/>
</dbReference>
<dbReference type="STRING" id="153721.MYP_171"/>
<dbReference type="SUPFAM" id="SSF54427">
    <property type="entry name" value="NTF2-like"/>
    <property type="match status" value="1"/>
</dbReference>
<dbReference type="AlphaFoldDB" id="A0A098L8C5"/>
<dbReference type="GO" id="GO:0006352">
    <property type="term" value="P:DNA-templated transcription initiation"/>
    <property type="evidence" value="ECO:0007669"/>
    <property type="project" value="InterPro"/>
</dbReference>
<dbReference type="InterPro" id="IPR007627">
    <property type="entry name" value="RNA_pol_sigma70_r2"/>
</dbReference>
<protein>
    <submittedName>
        <fullName evidence="4">Uncharacterized protein</fullName>
    </submittedName>
</protein>
<dbReference type="InterPro" id="IPR052704">
    <property type="entry name" value="ECF_Sigma-70_Domain"/>
</dbReference>
<dbReference type="Gene3D" id="1.10.10.10">
    <property type="entry name" value="Winged helix-like DNA-binding domain superfamily/Winged helix DNA-binding domain"/>
    <property type="match status" value="1"/>
</dbReference>
<dbReference type="Proteomes" id="UP000030185">
    <property type="component" value="Unassembled WGS sequence"/>
</dbReference>
<evidence type="ECO:0000313" key="4">
    <source>
        <dbReference type="EMBL" id="GAL82945.1"/>
    </source>
</evidence>
<dbReference type="Gene3D" id="3.10.450.50">
    <property type="match status" value="1"/>
</dbReference>
<keyword evidence="5" id="KW-1185">Reference proteome</keyword>
<dbReference type="EMBL" id="BBLT01000001">
    <property type="protein sequence ID" value="GAL82945.1"/>
    <property type="molecule type" value="Genomic_DNA"/>
</dbReference>
<dbReference type="GO" id="GO:0003677">
    <property type="term" value="F:DNA binding"/>
    <property type="evidence" value="ECO:0007669"/>
    <property type="project" value="InterPro"/>
</dbReference>
<dbReference type="Pfam" id="PF08281">
    <property type="entry name" value="Sigma70_r4_2"/>
    <property type="match status" value="1"/>
</dbReference>
<dbReference type="InterPro" id="IPR013249">
    <property type="entry name" value="RNA_pol_sigma70_r4_t2"/>
</dbReference>
<comment type="subunit">
    <text evidence="1">Interacts transiently with the RNA polymerase catalytic core formed by RpoA, RpoB, RpoC and RpoZ (2 alpha, 1 beta, 1 beta' and 1 omega subunit) to form the RNA polymerase holoenzyme that can initiate transcription.</text>
</comment>
<dbReference type="InterPro" id="IPR032710">
    <property type="entry name" value="NTF2-like_dom_sf"/>
</dbReference>
<dbReference type="PANTHER" id="PTHR30173">
    <property type="entry name" value="SIGMA 19 FACTOR"/>
    <property type="match status" value="1"/>
</dbReference>
<evidence type="ECO:0000256" key="1">
    <source>
        <dbReference type="ARBA" id="ARBA00011344"/>
    </source>
</evidence>
<dbReference type="OrthoDB" id="3211555at2"/>
<accession>A0A098L8C5</accession>
<reference evidence="4 5" key="1">
    <citation type="submission" date="2014-09" db="EMBL/GenBank/DDBJ databases">
        <title>Sporocytophaga myxococcoides PG-01 genome sequencing.</title>
        <authorList>
            <person name="Liu L."/>
            <person name="Gao P.J."/>
            <person name="Chen G.J."/>
            <person name="Wang L.S."/>
        </authorList>
    </citation>
    <scope>NUCLEOTIDE SEQUENCE [LARGE SCALE GENOMIC DNA]</scope>
    <source>
        <strain evidence="4 5">PG-01</strain>
    </source>
</reference>